<organism evidence="2">
    <name type="scientific">Amphimedon queenslandica</name>
    <name type="common">Sponge</name>
    <dbReference type="NCBI Taxonomy" id="400682"/>
    <lineage>
        <taxon>Eukaryota</taxon>
        <taxon>Metazoa</taxon>
        <taxon>Porifera</taxon>
        <taxon>Demospongiae</taxon>
        <taxon>Heteroscleromorpha</taxon>
        <taxon>Haplosclerida</taxon>
        <taxon>Niphatidae</taxon>
        <taxon>Amphimedon</taxon>
    </lineage>
</organism>
<evidence type="ECO:0000313" key="2">
    <source>
        <dbReference type="EnsemblMetazoa" id="Aqu2.1.05273_001"/>
    </source>
</evidence>
<dbReference type="Pfam" id="PF17794">
    <property type="entry name" value="Vault_2"/>
    <property type="match status" value="1"/>
</dbReference>
<dbReference type="OMA" id="GHYCQVE"/>
<dbReference type="PANTHER" id="PTHR14165:SF16">
    <property type="entry name" value="MAJOR VAULT PROTEIN"/>
    <property type="match status" value="1"/>
</dbReference>
<dbReference type="OrthoDB" id="6125719at2759"/>
<protein>
    <recommendedName>
        <fullName evidence="1">Major vault protein repeat domain-containing protein</fullName>
    </recommendedName>
</protein>
<name>A0A1X7ST65_AMPQE</name>
<dbReference type="STRING" id="400682.A0A1X7ST65"/>
<dbReference type="InterPro" id="IPR043179">
    <property type="entry name" value="Vault_2_sf"/>
</dbReference>
<sequence>NTNITTVEIGPQNLVLQDNHSLEAGPLPFVTIPPGHYCQVEHPIDINKPIVDGKLYELRFGHREIRLHGLCKDPFPLFPGERLPESGSAT</sequence>
<dbReference type="Gene3D" id="2.30.30.570">
    <property type="match status" value="1"/>
</dbReference>
<feature type="domain" description="Major vault protein repeat" evidence="1">
    <location>
        <begin position="30"/>
        <end position="83"/>
    </location>
</feature>
<dbReference type="InParanoid" id="A0A1X7ST65"/>
<proteinExistence type="predicted"/>
<dbReference type="AlphaFoldDB" id="A0A1X7ST65"/>
<evidence type="ECO:0000259" key="1">
    <source>
        <dbReference type="Pfam" id="PF17794"/>
    </source>
</evidence>
<accession>A0A1X7ST65</accession>
<dbReference type="Gene3D" id="2.30.30.560">
    <property type="match status" value="1"/>
</dbReference>
<dbReference type="GO" id="GO:0005737">
    <property type="term" value="C:cytoplasm"/>
    <property type="evidence" value="ECO:0007669"/>
    <property type="project" value="TreeGrafter"/>
</dbReference>
<reference evidence="2" key="1">
    <citation type="submission" date="2017-05" db="UniProtKB">
        <authorList>
            <consortium name="EnsemblMetazoa"/>
        </authorList>
    </citation>
    <scope>IDENTIFICATION</scope>
</reference>
<dbReference type="GO" id="GO:0005634">
    <property type="term" value="C:nucleus"/>
    <property type="evidence" value="ECO:0007669"/>
    <property type="project" value="TreeGrafter"/>
</dbReference>
<dbReference type="PANTHER" id="PTHR14165">
    <property type="entry name" value="MAJOR VAULT PROTEIN"/>
    <property type="match status" value="1"/>
</dbReference>
<dbReference type="InterPro" id="IPR041134">
    <property type="entry name" value="Vault_2"/>
</dbReference>
<dbReference type="EnsemblMetazoa" id="Aqu2.1.05273_001">
    <property type="protein sequence ID" value="Aqu2.1.05273_001"/>
    <property type="gene ID" value="Aqu2.1.05273"/>
</dbReference>
<dbReference type="InterPro" id="IPR039059">
    <property type="entry name" value="MVP"/>
</dbReference>